<name>A0A2H3AZU5_9AGAR</name>
<evidence type="ECO:0000313" key="2">
    <source>
        <dbReference type="EMBL" id="PBK64155.1"/>
    </source>
</evidence>
<evidence type="ECO:0000313" key="3">
    <source>
        <dbReference type="Proteomes" id="UP000218334"/>
    </source>
</evidence>
<proteinExistence type="predicted"/>
<gene>
    <name evidence="2" type="ORF">ARMSODRAFT_1088101</name>
</gene>
<dbReference type="AlphaFoldDB" id="A0A2H3AZU5"/>
<sequence length="507" mass="58069">MQFDSQGFHNMLSDSTRLPDDESECEVMITAILRKERPLLDADVSWIEKDVVAYEQELFDLEIQVAQLIRRREQLERSLSRRKSVLSPIHHLPRDIIVEIFRWVVHHPKNSLDVTKGVWPLGQVCGWWRDIVLTSPVLWSVIILNPPYTRHSVDILTHHFCRSAESPLWIAVKTGDSTNDGRVFDMVIQKSGLWKMVCINAPLTNLEMLSSISGNIPLLEELYVFCRRQAHFSTDALSSAPSLRRADLEAMEISHLPLNASLLTHFTGTLYHLADIQYIAQIQTLIDIRILFCDNPDGPLDSGNLLPIEMEQLQFLSVTDVRILDALTTPSLRKFDYRPGSISNEGDTDIRPLRDFLARSACSIEHLCICVEMIQKIHHLMAFAKNVSYLTVYYSKDHPALDPLTLPETLPMMKSLRLVITDTGWRRRYTGGVIDVVRQRFNEERAAVLNVTKLSCLRIDCVDDSRAEFIDRLKGEGLDALEEEGLELKKGSPYLRVDEYWTGSWFT</sequence>
<dbReference type="STRING" id="1076256.A0A2H3AZU5"/>
<keyword evidence="1" id="KW-0175">Coiled coil</keyword>
<evidence type="ECO:0000256" key="1">
    <source>
        <dbReference type="SAM" id="Coils"/>
    </source>
</evidence>
<dbReference type="EMBL" id="KZ293453">
    <property type="protein sequence ID" value="PBK64155.1"/>
    <property type="molecule type" value="Genomic_DNA"/>
</dbReference>
<dbReference type="Proteomes" id="UP000218334">
    <property type="component" value="Unassembled WGS sequence"/>
</dbReference>
<reference evidence="3" key="1">
    <citation type="journal article" date="2017" name="Nat. Ecol. Evol.">
        <title>Genome expansion and lineage-specific genetic innovations in the forest pathogenic fungi Armillaria.</title>
        <authorList>
            <person name="Sipos G."/>
            <person name="Prasanna A.N."/>
            <person name="Walter M.C."/>
            <person name="O'Connor E."/>
            <person name="Balint B."/>
            <person name="Krizsan K."/>
            <person name="Kiss B."/>
            <person name="Hess J."/>
            <person name="Varga T."/>
            <person name="Slot J."/>
            <person name="Riley R."/>
            <person name="Boka B."/>
            <person name="Rigling D."/>
            <person name="Barry K."/>
            <person name="Lee J."/>
            <person name="Mihaltcheva S."/>
            <person name="LaButti K."/>
            <person name="Lipzen A."/>
            <person name="Waldron R."/>
            <person name="Moloney N.M."/>
            <person name="Sperisen C."/>
            <person name="Kredics L."/>
            <person name="Vagvoelgyi C."/>
            <person name="Patrignani A."/>
            <person name="Fitzpatrick D."/>
            <person name="Nagy I."/>
            <person name="Doyle S."/>
            <person name="Anderson J.B."/>
            <person name="Grigoriev I.V."/>
            <person name="Gueldener U."/>
            <person name="Muensterkoetter M."/>
            <person name="Nagy L.G."/>
        </authorList>
    </citation>
    <scope>NUCLEOTIDE SEQUENCE [LARGE SCALE GENOMIC DNA]</scope>
    <source>
        <strain evidence="3">28-4</strain>
    </source>
</reference>
<keyword evidence="3" id="KW-1185">Reference proteome</keyword>
<protein>
    <submittedName>
        <fullName evidence="2">Uncharacterized protein</fullName>
    </submittedName>
</protein>
<accession>A0A2H3AZU5</accession>
<feature type="coiled-coil region" evidence="1">
    <location>
        <begin position="51"/>
        <end position="78"/>
    </location>
</feature>
<organism evidence="2 3">
    <name type="scientific">Armillaria solidipes</name>
    <dbReference type="NCBI Taxonomy" id="1076256"/>
    <lineage>
        <taxon>Eukaryota</taxon>
        <taxon>Fungi</taxon>
        <taxon>Dikarya</taxon>
        <taxon>Basidiomycota</taxon>
        <taxon>Agaricomycotina</taxon>
        <taxon>Agaricomycetes</taxon>
        <taxon>Agaricomycetidae</taxon>
        <taxon>Agaricales</taxon>
        <taxon>Marasmiineae</taxon>
        <taxon>Physalacriaceae</taxon>
        <taxon>Armillaria</taxon>
    </lineage>
</organism>